<keyword evidence="1" id="KW-1133">Transmembrane helix</keyword>
<protein>
    <submittedName>
        <fullName evidence="2">Uncharacterized protein</fullName>
    </submittedName>
</protein>
<dbReference type="EMBL" id="LNQN01000002">
    <property type="protein sequence ID" value="KSU83171.1"/>
    <property type="molecule type" value="Genomic_DNA"/>
</dbReference>
<sequence length="67" mass="7353">MFSTEKGIKFFTIFLTLLMVAGIVYSAFSDTGAGYSAGERILAALVGSLIVLLINFLIYKLLLFLKK</sequence>
<organism evidence="2 3">
    <name type="scientific">Fictibacillus enclensis</name>
    <dbReference type="NCBI Taxonomy" id="1017270"/>
    <lineage>
        <taxon>Bacteria</taxon>
        <taxon>Bacillati</taxon>
        <taxon>Bacillota</taxon>
        <taxon>Bacilli</taxon>
        <taxon>Bacillales</taxon>
        <taxon>Fictibacillaceae</taxon>
        <taxon>Fictibacillus</taxon>
    </lineage>
</organism>
<keyword evidence="1" id="KW-0812">Transmembrane</keyword>
<dbReference type="OrthoDB" id="2973656at2"/>
<gene>
    <name evidence="2" type="ORF">AS030_11345</name>
</gene>
<feature type="transmembrane region" description="Helical" evidence="1">
    <location>
        <begin position="40"/>
        <end position="65"/>
    </location>
</feature>
<evidence type="ECO:0000256" key="1">
    <source>
        <dbReference type="SAM" id="Phobius"/>
    </source>
</evidence>
<evidence type="ECO:0000313" key="3">
    <source>
        <dbReference type="Proteomes" id="UP000054099"/>
    </source>
</evidence>
<keyword evidence="1" id="KW-0472">Membrane</keyword>
<feature type="transmembrane region" description="Helical" evidence="1">
    <location>
        <begin position="7"/>
        <end position="28"/>
    </location>
</feature>
<name>A0A0V8J829_9BACL</name>
<accession>A0A0V8J829</accession>
<comment type="caution">
    <text evidence="2">The sequence shown here is derived from an EMBL/GenBank/DDBJ whole genome shotgun (WGS) entry which is preliminary data.</text>
</comment>
<keyword evidence="3" id="KW-1185">Reference proteome</keyword>
<dbReference type="RefSeq" id="WP_061971967.1">
    <property type="nucleotide sequence ID" value="NZ_FMAV01000002.1"/>
</dbReference>
<reference evidence="2 3" key="1">
    <citation type="journal article" date="2014" name="Antonie Van Leeuwenhoek">
        <title>Fictibacillus enclensis sp. nov., isolated from marine sediment.</title>
        <authorList>
            <person name="Dastager S.G."/>
            <person name="Mawlankar R."/>
            <person name="Srinivasan K."/>
            <person name="Tang S.K."/>
            <person name="Lee J.C."/>
            <person name="Ramana V.V."/>
            <person name="Shouche Y.S."/>
        </authorList>
    </citation>
    <scope>NUCLEOTIDE SEQUENCE [LARGE SCALE GENOMIC DNA]</scope>
    <source>
        <strain evidence="2 3">NIO-1003</strain>
    </source>
</reference>
<evidence type="ECO:0000313" key="2">
    <source>
        <dbReference type="EMBL" id="KSU83171.1"/>
    </source>
</evidence>
<dbReference type="Proteomes" id="UP000054099">
    <property type="component" value="Unassembled WGS sequence"/>
</dbReference>
<dbReference type="AlphaFoldDB" id="A0A0V8J829"/>
<proteinExistence type="predicted"/>